<feature type="transmembrane region" description="Helical" evidence="16">
    <location>
        <begin position="1309"/>
        <end position="1327"/>
    </location>
</feature>
<evidence type="ECO:0000256" key="9">
    <source>
        <dbReference type="ARBA" id="ARBA00022801"/>
    </source>
</evidence>
<evidence type="ECO:0000259" key="18">
    <source>
        <dbReference type="PROSITE" id="PS51324"/>
    </source>
</evidence>
<comment type="cofactor">
    <cofactor evidence="2 16">
        <name>FAD</name>
        <dbReference type="ChEBI" id="CHEBI:57692"/>
    </cofactor>
</comment>
<dbReference type="SUPFAM" id="SSF47807">
    <property type="entry name" value="5' to 3' exonuclease, C-terminal subdomain"/>
    <property type="match status" value="1"/>
</dbReference>
<keyword evidence="13" id="KW-1015">Disulfide bond</keyword>
<feature type="region of interest" description="Disordered" evidence="17">
    <location>
        <begin position="118"/>
        <end position="164"/>
    </location>
</feature>
<dbReference type="SUPFAM" id="SSF52833">
    <property type="entry name" value="Thioredoxin-like"/>
    <property type="match status" value="1"/>
</dbReference>
<evidence type="ECO:0000256" key="15">
    <source>
        <dbReference type="ARBA" id="ARBA00048864"/>
    </source>
</evidence>
<dbReference type="Gene3D" id="1.10.150.20">
    <property type="entry name" value="5' to 3' exonuclease, C-terminal subdomain"/>
    <property type="match status" value="1"/>
</dbReference>
<evidence type="ECO:0000256" key="5">
    <source>
        <dbReference type="ARBA" id="ARBA00022630"/>
    </source>
</evidence>
<dbReference type="PANTHER" id="PTHR22897">
    <property type="entry name" value="QUIESCIN Q6-RELATED SULFHYDRYL OXIDASE"/>
    <property type="match status" value="1"/>
</dbReference>
<keyword evidence="11" id="KW-0460">Magnesium</keyword>
<comment type="cofactor">
    <cofactor evidence="1">
        <name>Mg(2+)</name>
        <dbReference type="ChEBI" id="CHEBI:18420"/>
    </cofactor>
</comment>
<accession>A0A915MAD6</accession>
<keyword evidence="8" id="KW-0732">Signal</keyword>
<dbReference type="GO" id="GO:0005615">
    <property type="term" value="C:extracellular space"/>
    <property type="evidence" value="ECO:0007669"/>
    <property type="project" value="TreeGrafter"/>
</dbReference>
<keyword evidence="6" id="KW-0540">Nuclease</keyword>
<dbReference type="Gene3D" id="3.40.50.1010">
    <property type="entry name" value="5'-nuclease"/>
    <property type="match status" value="2"/>
</dbReference>
<dbReference type="InterPro" id="IPR040986">
    <property type="entry name" value="QSOX_FAD-bd_dom"/>
</dbReference>
<dbReference type="PANTHER" id="PTHR22897:SF26">
    <property type="entry name" value="SULFHYDRYL OXIDASE"/>
    <property type="match status" value="1"/>
</dbReference>
<evidence type="ECO:0000256" key="12">
    <source>
        <dbReference type="ARBA" id="ARBA00023002"/>
    </source>
</evidence>
<keyword evidence="12 16" id="KW-0560">Oxidoreductase</keyword>
<dbReference type="GO" id="GO:0016787">
    <property type="term" value="F:hydrolase activity"/>
    <property type="evidence" value="ECO:0007669"/>
    <property type="project" value="UniProtKB-KW"/>
</dbReference>
<proteinExistence type="inferred from homology"/>
<sequence length="1346" mass="154748">MGIHGLWPLLKVTSTPITLDELEGKRLVIDISLWIHQAQCFDIDQQSSKPHLTILINRIAKLLFYKIRPVFVFDGDNLPRFKKQILRDRMLKSHLQEFNINREQKRIFERVANDHLNSDKSENVPLKNRKIGNCGNTTPNTPDDCNIPSTSNLNSLSNDSDSDISSDNFVNDSGIYSSKIDAQISRLEEHRERERNTLLKQSDIPDDAKQFSNFQLQRLLQRNQTNSNLKKLKEERVRNIVDISQNDYNGIKVIIADKFQQVHVLPPTDGFEDKTAKSTCYENFDTGHRWEVTSQSASISSDDNSDDFIDVSDPELIDDSDACSTATNDIEIVDEFTFESSESVEEFNEIAANKDDFLLPKNSSNNTLSGNKSKAERDGIYADCQKLLFILGLPFMESPAEAEAQCAELEKLNLVDGIVSDDSDVWLFGAKHVYKNMFSRKMNLEKYSSEDIRQKLGLTRCGFIQLGLLAGGDYSEGLKQIGVVAALELISEFLSSDDVDKNLLDKVLCSLKKISEWILSKRLKDNNSVFVESARRISLRKIIEANNSDETIKMFPNIEIIEAYAKPLVDDSTKKFKWRRVDFVALDSFLQINLGMTKEDIFKKTHGAFERWNVFITAETQSFQQKITNFTKVLPCLESTSSNILSPTERYIFNLGSRSGMKLPVLDINYPPVFQQQRLLSLNLNLLKSITLLLSCCWFIATSASDSERPTLYAPGDNVLELDINTFNRSVYNKPTAFFVEFYSSWCAGHCIEYKPLYVKIATAMKRWRKVVVVAVLNCADEVNAPVCREHAIDAFPSLKYFHVNSRNKDDSINFKDDKRNVLLVTQRISEYAKGDFDKGLAPHSWPKLEFESDTKTLIDLWKGLDSSVNFLSIIVDKDTALNAFSLIINYAADNRIRLNLCSSTHPIVKNLDDKNIQTPGLVIFERSKNVPVFISSDPIKSWFEMQDKLDEFLAPYPKLPEIPLETFKDSPINDAGRKEAASIEVNWKQFEVQYQDLIATMHYLLTIEIPRNPFLGNAELQTLKSFIHLMRRHGPGSVPVRRLFFRLDSWLRAQHQPVISTDKYLSKVDQFQTELGHPIPANVSYLACRGSKSHLRGFTCGLWTIFHILTVRAYKERKDDTKFDPVKEVLEPIHQFIVQFLSCEVCSKNFDKMAKEDGLLNVHKPEDVVLWLWRGHNKVNKRLKGEPSEDPMFPKQQFPPESICGDCRNSDGSFNEEKVLKFLLNYYNDVKIDKYKQAPAYKVSEFSNGKLDKVAERRLNPKFDPMAGKVDKLEEIEAKIFEQEDKMLGGWNAVDDEFRVVSDHHFHHFVWLSFIAIGLMIFYFQYRRNRSKFWKTFYYYNDYKV</sequence>
<dbReference type="GO" id="GO:0046872">
    <property type="term" value="F:metal ion binding"/>
    <property type="evidence" value="ECO:0007669"/>
    <property type="project" value="UniProtKB-KW"/>
</dbReference>
<evidence type="ECO:0000256" key="2">
    <source>
        <dbReference type="ARBA" id="ARBA00001974"/>
    </source>
</evidence>
<comment type="similarity">
    <text evidence="4">Belongs to the quiescin-sulfhydryl oxidase (QSOX) family.</text>
</comment>
<evidence type="ECO:0000256" key="4">
    <source>
        <dbReference type="ARBA" id="ARBA00006041"/>
    </source>
</evidence>
<keyword evidence="9" id="KW-0378">Hydrolase</keyword>
<dbReference type="Gene3D" id="1.20.120.1960">
    <property type="entry name" value="QSOX sulfhydryl oxidase domain"/>
    <property type="match status" value="1"/>
</dbReference>
<keyword evidence="7" id="KW-0479">Metal-binding</keyword>
<dbReference type="GO" id="GO:0003697">
    <property type="term" value="F:single-stranded DNA binding"/>
    <property type="evidence" value="ECO:0007669"/>
    <property type="project" value="InterPro"/>
</dbReference>
<evidence type="ECO:0000256" key="1">
    <source>
        <dbReference type="ARBA" id="ARBA00001946"/>
    </source>
</evidence>
<dbReference type="SMART" id="SM00484">
    <property type="entry name" value="XPGI"/>
    <property type="match status" value="1"/>
</dbReference>
<evidence type="ECO:0000256" key="8">
    <source>
        <dbReference type="ARBA" id="ARBA00022729"/>
    </source>
</evidence>
<dbReference type="GO" id="GO:0006457">
    <property type="term" value="P:protein folding"/>
    <property type="evidence" value="ECO:0007669"/>
    <property type="project" value="TreeGrafter"/>
</dbReference>
<dbReference type="GO" id="GO:0016971">
    <property type="term" value="F:flavin-dependent sulfhydryl oxidase activity"/>
    <property type="evidence" value="ECO:0007669"/>
    <property type="project" value="InterPro"/>
</dbReference>
<dbReference type="GO" id="GO:0004519">
    <property type="term" value="F:endonuclease activity"/>
    <property type="evidence" value="ECO:0007669"/>
    <property type="project" value="InterPro"/>
</dbReference>
<dbReference type="InterPro" id="IPR006086">
    <property type="entry name" value="XPG-I_dom"/>
</dbReference>
<dbReference type="SUPFAM" id="SSF88723">
    <property type="entry name" value="PIN domain-like"/>
    <property type="match status" value="1"/>
</dbReference>
<evidence type="ECO:0000256" key="16">
    <source>
        <dbReference type="RuleBase" id="RU371123"/>
    </source>
</evidence>
<feature type="domain" description="Thioredoxin" evidence="19">
    <location>
        <begin position="698"/>
        <end position="834"/>
    </location>
</feature>
<evidence type="ECO:0000256" key="17">
    <source>
        <dbReference type="SAM" id="MobiDB-lite"/>
    </source>
</evidence>
<dbReference type="Pfam" id="PF18371">
    <property type="entry name" value="FAD_SOX"/>
    <property type="match status" value="1"/>
</dbReference>
<dbReference type="InterPro" id="IPR006085">
    <property type="entry name" value="XPG_DNA_repair_N"/>
</dbReference>
<dbReference type="InterPro" id="IPR017905">
    <property type="entry name" value="ERV/ALR_sulphydryl_oxidase"/>
</dbReference>
<dbReference type="PRINTS" id="PR00066">
    <property type="entry name" value="XRODRMPGMNTG"/>
</dbReference>
<keyword evidence="16" id="KW-0472">Membrane</keyword>
<dbReference type="GO" id="GO:0006289">
    <property type="term" value="P:nucleotide-excision repair"/>
    <property type="evidence" value="ECO:0007669"/>
    <property type="project" value="InterPro"/>
</dbReference>
<comment type="catalytic activity">
    <reaction evidence="15 16">
        <text>2 R'C(R)SH + O2 = R'C(R)S-S(R)CR' + H2O2</text>
        <dbReference type="Rhea" id="RHEA:17357"/>
        <dbReference type="ChEBI" id="CHEBI:15379"/>
        <dbReference type="ChEBI" id="CHEBI:16240"/>
        <dbReference type="ChEBI" id="CHEBI:16520"/>
        <dbReference type="ChEBI" id="CHEBI:17412"/>
        <dbReference type="EC" id="1.8.3.2"/>
    </reaction>
</comment>
<dbReference type="InterPro" id="IPR008918">
    <property type="entry name" value="HhH2"/>
</dbReference>
<feature type="domain" description="ERV/ALR sulfhydryl oxidase" evidence="18">
    <location>
        <begin position="1092"/>
        <end position="1199"/>
    </location>
</feature>
<evidence type="ECO:0000256" key="6">
    <source>
        <dbReference type="ARBA" id="ARBA00022722"/>
    </source>
</evidence>
<dbReference type="Pfam" id="PF04777">
    <property type="entry name" value="Evr1_Alr"/>
    <property type="match status" value="1"/>
</dbReference>
<dbReference type="InterPro" id="IPR039798">
    <property type="entry name" value="Sulfhydryl_oxidase"/>
</dbReference>
<name>A0A915MAD6_MELJA</name>
<comment type="similarity">
    <text evidence="3">Belongs to the XPG/RAD2 endonuclease family. XPG subfamily.</text>
</comment>
<organism evidence="20 21">
    <name type="scientific">Meloidogyne javanica</name>
    <name type="common">Root-knot nematode worm</name>
    <dbReference type="NCBI Taxonomy" id="6303"/>
    <lineage>
        <taxon>Eukaryota</taxon>
        <taxon>Metazoa</taxon>
        <taxon>Ecdysozoa</taxon>
        <taxon>Nematoda</taxon>
        <taxon>Chromadorea</taxon>
        <taxon>Rhabditida</taxon>
        <taxon>Tylenchina</taxon>
        <taxon>Tylenchomorpha</taxon>
        <taxon>Tylenchoidea</taxon>
        <taxon>Meloidogynidae</taxon>
        <taxon>Meloidogyninae</taxon>
        <taxon>Meloidogyne</taxon>
        <taxon>Meloidogyne incognita group</taxon>
    </lineage>
</organism>
<evidence type="ECO:0000256" key="3">
    <source>
        <dbReference type="ARBA" id="ARBA00005283"/>
    </source>
</evidence>
<evidence type="ECO:0000256" key="13">
    <source>
        <dbReference type="ARBA" id="ARBA00023157"/>
    </source>
</evidence>
<dbReference type="Proteomes" id="UP000887561">
    <property type="component" value="Unplaced"/>
</dbReference>
<dbReference type="CDD" id="cd09868">
    <property type="entry name" value="PIN_XPG_RAD2"/>
    <property type="match status" value="1"/>
</dbReference>
<protein>
    <recommendedName>
        <fullName evidence="16">Sulfhydryl oxidase</fullName>
        <ecNumber evidence="16">1.8.3.2</ecNumber>
    </recommendedName>
</protein>
<dbReference type="Pfam" id="PF00752">
    <property type="entry name" value="XPG_N"/>
    <property type="match status" value="1"/>
</dbReference>
<feature type="compositionally biased region" description="Low complexity" evidence="17">
    <location>
        <begin position="149"/>
        <end position="164"/>
    </location>
</feature>
<evidence type="ECO:0000313" key="21">
    <source>
        <dbReference type="WBParaSite" id="scaffold3392_cov287.g6542"/>
    </source>
</evidence>
<dbReference type="PROSITE" id="PS51324">
    <property type="entry name" value="ERV_ALR"/>
    <property type="match status" value="1"/>
</dbReference>
<dbReference type="PROSITE" id="PS51352">
    <property type="entry name" value="THIOREDOXIN_2"/>
    <property type="match status" value="1"/>
</dbReference>
<dbReference type="GO" id="GO:0005634">
    <property type="term" value="C:nucleus"/>
    <property type="evidence" value="ECO:0007669"/>
    <property type="project" value="InterPro"/>
</dbReference>
<dbReference type="EC" id="1.8.3.2" evidence="16"/>
<keyword evidence="16" id="KW-1133">Transmembrane helix</keyword>
<keyword evidence="5 16" id="KW-0285">Flavoprotein</keyword>
<dbReference type="GO" id="GO:0000139">
    <property type="term" value="C:Golgi membrane"/>
    <property type="evidence" value="ECO:0007669"/>
    <property type="project" value="TreeGrafter"/>
</dbReference>
<feature type="compositionally biased region" description="Polar residues" evidence="17">
    <location>
        <begin position="134"/>
        <end position="143"/>
    </location>
</feature>
<dbReference type="PRINTS" id="PR00853">
    <property type="entry name" value="XPGRADSUPER"/>
</dbReference>
<dbReference type="InterPro" id="IPR013766">
    <property type="entry name" value="Thioredoxin_domain"/>
</dbReference>
<dbReference type="InterPro" id="IPR001044">
    <property type="entry name" value="XPG/Rad2_eukaryotes"/>
</dbReference>
<reference evidence="21" key="1">
    <citation type="submission" date="2022-11" db="UniProtKB">
        <authorList>
            <consortium name="WormBaseParasite"/>
        </authorList>
    </citation>
    <scope>IDENTIFICATION</scope>
</reference>
<evidence type="ECO:0000256" key="7">
    <source>
        <dbReference type="ARBA" id="ARBA00022723"/>
    </source>
</evidence>
<keyword evidence="14" id="KW-0325">Glycoprotein</keyword>
<keyword evidence="20" id="KW-1185">Reference proteome</keyword>
<dbReference type="InterPro" id="IPR042568">
    <property type="entry name" value="QSOX_FAD-bd_sf"/>
</dbReference>
<dbReference type="Gene3D" id="3.40.30.10">
    <property type="entry name" value="Glutaredoxin"/>
    <property type="match status" value="1"/>
</dbReference>
<dbReference type="Pfam" id="PF00085">
    <property type="entry name" value="Thioredoxin"/>
    <property type="match status" value="1"/>
</dbReference>
<dbReference type="Pfam" id="PF00867">
    <property type="entry name" value="XPG_I"/>
    <property type="match status" value="1"/>
</dbReference>
<dbReference type="InterPro" id="IPR036249">
    <property type="entry name" value="Thioredoxin-like_sf"/>
</dbReference>
<dbReference type="InterPro" id="IPR029060">
    <property type="entry name" value="PIN-like_dom_sf"/>
</dbReference>
<dbReference type="SUPFAM" id="SSF69000">
    <property type="entry name" value="FAD-dependent thiol oxidase"/>
    <property type="match status" value="1"/>
</dbReference>
<evidence type="ECO:0000256" key="10">
    <source>
        <dbReference type="ARBA" id="ARBA00022827"/>
    </source>
</evidence>
<dbReference type="GO" id="GO:0003756">
    <property type="term" value="F:protein disulfide isomerase activity"/>
    <property type="evidence" value="ECO:0007669"/>
    <property type="project" value="TreeGrafter"/>
</dbReference>
<evidence type="ECO:0000259" key="19">
    <source>
        <dbReference type="PROSITE" id="PS51352"/>
    </source>
</evidence>
<keyword evidence="10 16" id="KW-0274">FAD</keyword>
<evidence type="ECO:0000256" key="14">
    <source>
        <dbReference type="ARBA" id="ARBA00023180"/>
    </source>
</evidence>
<dbReference type="InterPro" id="IPR036774">
    <property type="entry name" value="ERV/ALR_sulphydryl_oxid_sf"/>
</dbReference>
<evidence type="ECO:0000313" key="20">
    <source>
        <dbReference type="Proteomes" id="UP000887561"/>
    </source>
</evidence>
<keyword evidence="16" id="KW-0812">Transmembrane</keyword>
<evidence type="ECO:0000256" key="11">
    <source>
        <dbReference type="ARBA" id="ARBA00022842"/>
    </source>
</evidence>
<dbReference type="WBParaSite" id="scaffold3392_cov287.g6542">
    <property type="protein sequence ID" value="scaffold3392_cov287.g6542"/>
    <property type="gene ID" value="scaffold3392_cov287.g6542"/>
</dbReference>
<dbReference type="SMART" id="SM00485">
    <property type="entry name" value="XPGN"/>
    <property type="match status" value="1"/>
</dbReference>
<dbReference type="InterPro" id="IPR006084">
    <property type="entry name" value="XPG/Rad2"/>
</dbReference>
<dbReference type="Gene3D" id="1.20.120.310">
    <property type="entry name" value="ERV/ALR sulfhydryl oxidase domain"/>
    <property type="match status" value="1"/>
</dbReference>
<dbReference type="InterPro" id="IPR036279">
    <property type="entry name" value="5-3_exonuclease_C_sf"/>
</dbReference>
<dbReference type="SMART" id="SM00279">
    <property type="entry name" value="HhH2"/>
    <property type="match status" value="1"/>
</dbReference>